<dbReference type="EC" id="2.3.1.225" evidence="8"/>
<comment type="similarity">
    <text evidence="2 8">Belongs to the DHHC palmitoyltransferase family.</text>
</comment>
<dbReference type="AlphaFoldDB" id="A0A6A4LE71"/>
<evidence type="ECO:0000256" key="7">
    <source>
        <dbReference type="ARBA" id="ARBA00023315"/>
    </source>
</evidence>
<evidence type="ECO:0000256" key="9">
    <source>
        <dbReference type="SAM" id="MobiDB-lite"/>
    </source>
</evidence>
<feature type="transmembrane region" description="Helical" evidence="8">
    <location>
        <begin position="41"/>
        <end position="59"/>
    </location>
</feature>
<dbReference type="PANTHER" id="PTHR22883">
    <property type="entry name" value="ZINC FINGER DHHC DOMAIN CONTAINING PROTEIN"/>
    <property type="match status" value="1"/>
</dbReference>
<feature type="region of interest" description="Disordered" evidence="9">
    <location>
        <begin position="344"/>
        <end position="377"/>
    </location>
</feature>
<organism evidence="11 12">
    <name type="scientific">Rhododendron williamsianum</name>
    <dbReference type="NCBI Taxonomy" id="262921"/>
    <lineage>
        <taxon>Eukaryota</taxon>
        <taxon>Viridiplantae</taxon>
        <taxon>Streptophyta</taxon>
        <taxon>Embryophyta</taxon>
        <taxon>Tracheophyta</taxon>
        <taxon>Spermatophyta</taxon>
        <taxon>Magnoliopsida</taxon>
        <taxon>eudicotyledons</taxon>
        <taxon>Gunneridae</taxon>
        <taxon>Pentapetalae</taxon>
        <taxon>asterids</taxon>
        <taxon>Ericales</taxon>
        <taxon>Ericaceae</taxon>
        <taxon>Ericoideae</taxon>
        <taxon>Rhodoreae</taxon>
        <taxon>Rhododendron</taxon>
    </lineage>
</organism>
<feature type="transmembrane region" description="Helical" evidence="8">
    <location>
        <begin position="71"/>
        <end position="93"/>
    </location>
</feature>
<dbReference type="InterPro" id="IPR001594">
    <property type="entry name" value="Palmitoyltrfase_DHHC"/>
</dbReference>
<evidence type="ECO:0000256" key="8">
    <source>
        <dbReference type="RuleBase" id="RU079119"/>
    </source>
</evidence>
<keyword evidence="3 8" id="KW-0808">Transferase</keyword>
<comment type="catalytic activity">
    <reaction evidence="8">
        <text>L-cysteinyl-[protein] + hexadecanoyl-CoA = S-hexadecanoyl-L-cysteinyl-[protein] + CoA</text>
        <dbReference type="Rhea" id="RHEA:36683"/>
        <dbReference type="Rhea" id="RHEA-COMP:10131"/>
        <dbReference type="Rhea" id="RHEA-COMP:11032"/>
        <dbReference type="ChEBI" id="CHEBI:29950"/>
        <dbReference type="ChEBI" id="CHEBI:57287"/>
        <dbReference type="ChEBI" id="CHEBI:57379"/>
        <dbReference type="ChEBI" id="CHEBI:74151"/>
        <dbReference type="EC" id="2.3.1.225"/>
    </reaction>
</comment>
<reference evidence="11 12" key="1">
    <citation type="journal article" date="2019" name="Genome Biol. Evol.">
        <title>The Rhododendron genome and chromosomal organization provide insight into shared whole-genome duplications across the heath family (Ericaceae).</title>
        <authorList>
            <person name="Soza V.L."/>
            <person name="Lindsley D."/>
            <person name="Waalkes A."/>
            <person name="Ramage E."/>
            <person name="Patwardhan R.P."/>
            <person name="Burton J.N."/>
            <person name="Adey A."/>
            <person name="Kumar A."/>
            <person name="Qiu R."/>
            <person name="Shendure J."/>
            <person name="Hall B."/>
        </authorList>
    </citation>
    <scope>NUCLEOTIDE SEQUENCE [LARGE SCALE GENOMIC DNA]</scope>
    <source>
        <strain evidence="11">RSF 1966-606</strain>
    </source>
</reference>
<dbReference type="InterPro" id="IPR039859">
    <property type="entry name" value="PFA4/ZDH16/20/ERF2-like"/>
</dbReference>
<accession>A0A6A4LE71</accession>
<dbReference type="GO" id="GO:0005794">
    <property type="term" value="C:Golgi apparatus"/>
    <property type="evidence" value="ECO:0007669"/>
    <property type="project" value="TreeGrafter"/>
</dbReference>
<dbReference type="Pfam" id="PF01529">
    <property type="entry name" value="DHHC"/>
    <property type="match status" value="1"/>
</dbReference>
<evidence type="ECO:0000256" key="1">
    <source>
        <dbReference type="ARBA" id="ARBA00004127"/>
    </source>
</evidence>
<dbReference type="GO" id="GO:0006612">
    <property type="term" value="P:protein targeting to membrane"/>
    <property type="evidence" value="ECO:0007669"/>
    <property type="project" value="TreeGrafter"/>
</dbReference>
<comment type="caution">
    <text evidence="11">The sequence shown here is derived from an EMBL/GenBank/DDBJ whole genome shotgun (WGS) entry which is preliminary data.</text>
</comment>
<dbReference type="EMBL" id="QEFC01001791">
    <property type="protein sequence ID" value="KAE9455855.1"/>
    <property type="molecule type" value="Genomic_DNA"/>
</dbReference>
<protein>
    <recommendedName>
        <fullName evidence="8">S-acyltransferase</fullName>
        <ecNumber evidence="8">2.3.1.225</ecNumber>
    </recommendedName>
    <alternativeName>
        <fullName evidence="8">Palmitoyltransferase</fullName>
    </alternativeName>
</protein>
<comment type="domain">
    <text evidence="8">The DHHC domain is required for palmitoyltransferase activity.</text>
</comment>
<proteinExistence type="inferred from homology"/>
<evidence type="ECO:0000313" key="12">
    <source>
        <dbReference type="Proteomes" id="UP000428333"/>
    </source>
</evidence>
<gene>
    <name evidence="11" type="ORF">C3L33_12244</name>
</gene>
<feature type="domain" description="Palmitoyltransferase DHHC" evidence="10">
    <location>
        <begin position="149"/>
        <end position="231"/>
    </location>
</feature>
<feature type="non-terminal residue" evidence="11">
    <location>
        <position position="1"/>
    </location>
</feature>
<evidence type="ECO:0000259" key="10">
    <source>
        <dbReference type="Pfam" id="PF01529"/>
    </source>
</evidence>
<evidence type="ECO:0000256" key="3">
    <source>
        <dbReference type="ARBA" id="ARBA00022679"/>
    </source>
</evidence>
<keyword evidence="7 8" id="KW-0012">Acyltransferase</keyword>
<dbReference type="PANTHER" id="PTHR22883:SF391">
    <property type="entry name" value="PROTEIN S-ACYLTRANSFERASE 3-RELATED"/>
    <property type="match status" value="1"/>
</dbReference>
<evidence type="ECO:0000313" key="11">
    <source>
        <dbReference type="EMBL" id="KAE9455855.1"/>
    </source>
</evidence>
<name>A0A6A4LE71_9ERIC</name>
<keyword evidence="6 8" id="KW-0472">Membrane</keyword>
<dbReference type="GO" id="GO:0005783">
    <property type="term" value="C:endoplasmic reticulum"/>
    <property type="evidence" value="ECO:0007669"/>
    <property type="project" value="TreeGrafter"/>
</dbReference>
<dbReference type="GO" id="GO:0019706">
    <property type="term" value="F:protein-cysteine S-palmitoyltransferase activity"/>
    <property type="evidence" value="ECO:0007669"/>
    <property type="project" value="UniProtKB-EC"/>
</dbReference>
<evidence type="ECO:0000256" key="6">
    <source>
        <dbReference type="ARBA" id="ARBA00023136"/>
    </source>
</evidence>
<keyword evidence="12" id="KW-1185">Reference proteome</keyword>
<dbReference type="PROSITE" id="PS50216">
    <property type="entry name" value="DHHC"/>
    <property type="match status" value="1"/>
</dbReference>
<evidence type="ECO:0000256" key="2">
    <source>
        <dbReference type="ARBA" id="ARBA00008574"/>
    </source>
</evidence>
<comment type="subcellular location">
    <subcellularLocation>
        <location evidence="1">Endomembrane system</location>
        <topology evidence="1">Multi-pass membrane protein</topology>
    </subcellularLocation>
</comment>
<keyword evidence="4 8" id="KW-0812">Transmembrane</keyword>
<evidence type="ECO:0000256" key="4">
    <source>
        <dbReference type="ARBA" id="ARBA00022692"/>
    </source>
</evidence>
<keyword evidence="5 8" id="KW-1133">Transmembrane helix</keyword>
<evidence type="ECO:0000256" key="5">
    <source>
        <dbReference type="ARBA" id="ARBA00022989"/>
    </source>
</evidence>
<dbReference type="OrthoDB" id="4096362at2759"/>
<feature type="compositionally biased region" description="Polar residues" evidence="9">
    <location>
        <begin position="359"/>
        <end position="377"/>
    </location>
</feature>
<dbReference type="Proteomes" id="UP000428333">
    <property type="component" value="Linkage Group LG07"/>
</dbReference>
<sequence length="377" mass="42738">TGAENAKRKCNKYTNGTRFFSLYLWQKFMCGGRLIFGPDAASLFLSTFLIGGPAITFCIKMLLKITETEPLYGHTVLIVGCVLTILDLTFLFLTSGRNPGIVMRNSRPPEIDEASISNTPSMEWVHSATLNLKLPRTKDLMVNGHTVKVKYCDTCLLYRPPRASHCSICNNCVERFDHHCPWVGQCIGISISSTWLQVCMIYMSTSMYDFQSCFTIFLHNANSLLTFAYLQTTYENFRYRYDKKENPYNDGIMKNLKEILFSKTAPSSINFREWVVEDDDPIVGSINQKFGRGMRGSKENVDLEMGGMLSKDDGIPLPNILRNLDYGGIDDDLKKKKKEGDENMLDPFFFPTKQEQSDSDCTFTNNGHSTTANDKTN</sequence>